<feature type="compositionally biased region" description="Basic and acidic residues" evidence="1">
    <location>
        <begin position="17"/>
        <end position="26"/>
    </location>
</feature>
<protein>
    <submittedName>
        <fullName evidence="3">Uncharacterized protein LOC101856229</fullName>
    </submittedName>
</protein>
<sequence length="133" mass="14930">MVNLAISKMRSQQTEGEAEKSAKTTDFDPFDVDPDNPFDIDPEYRFEVDLEDPFEDDPSYVPGNDSSSSSEDSELKDPIQTTLKRGSIVNTETVAETSDESEVYPVLEMEKSNKPSTATKKTKPKRPCYYCGE</sequence>
<name>A0ABM1AD30_APLCA</name>
<accession>A0ABM1AD30</accession>
<keyword evidence="2" id="KW-1185">Reference proteome</keyword>
<feature type="compositionally biased region" description="Acidic residues" evidence="1">
    <location>
        <begin position="28"/>
        <end position="41"/>
    </location>
</feature>
<evidence type="ECO:0000313" key="3">
    <source>
        <dbReference type="RefSeq" id="XP_012945397.2"/>
    </source>
</evidence>
<gene>
    <name evidence="3" type="primary">LOC101856229</name>
</gene>
<proteinExistence type="predicted"/>
<dbReference type="Proteomes" id="UP000694888">
    <property type="component" value="Unplaced"/>
</dbReference>
<evidence type="ECO:0000256" key="1">
    <source>
        <dbReference type="SAM" id="MobiDB-lite"/>
    </source>
</evidence>
<evidence type="ECO:0000313" key="2">
    <source>
        <dbReference type="Proteomes" id="UP000694888"/>
    </source>
</evidence>
<dbReference type="GeneID" id="101856229"/>
<feature type="region of interest" description="Disordered" evidence="1">
    <location>
        <begin position="1"/>
        <end position="84"/>
    </location>
</feature>
<organism evidence="2 3">
    <name type="scientific">Aplysia californica</name>
    <name type="common">California sea hare</name>
    <dbReference type="NCBI Taxonomy" id="6500"/>
    <lineage>
        <taxon>Eukaryota</taxon>
        <taxon>Metazoa</taxon>
        <taxon>Spiralia</taxon>
        <taxon>Lophotrochozoa</taxon>
        <taxon>Mollusca</taxon>
        <taxon>Gastropoda</taxon>
        <taxon>Heterobranchia</taxon>
        <taxon>Euthyneura</taxon>
        <taxon>Tectipleura</taxon>
        <taxon>Aplysiida</taxon>
        <taxon>Aplysioidea</taxon>
        <taxon>Aplysiidae</taxon>
        <taxon>Aplysia</taxon>
    </lineage>
</organism>
<feature type="compositionally biased region" description="Acidic residues" evidence="1">
    <location>
        <begin position="49"/>
        <end position="58"/>
    </location>
</feature>
<dbReference type="RefSeq" id="XP_012945397.2">
    <property type="nucleotide sequence ID" value="XM_013089943.2"/>
</dbReference>
<reference evidence="3" key="1">
    <citation type="submission" date="2025-08" db="UniProtKB">
        <authorList>
            <consortium name="RefSeq"/>
        </authorList>
    </citation>
    <scope>IDENTIFICATION</scope>
</reference>